<organism evidence="8 9">
    <name type="scientific">Enterovirga aerilata</name>
    <dbReference type="NCBI Taxonomy" id="2730920"/>
    <lineage>
        <taxon>Bacteria</taxon>
        <taxon>Pseudomonadati</taxon>
        <taxon>Pseudomonadota</taxon>
        <taxon>Alphaproteobacteria</taxon>
        <taxon>Hyphomicrobiales</taxon>
        <taxon>Methylobacteriaceae</taxon>
        <taxon>Enterovirga</taxon>
    </lineage>
</organism>
<dbReference type="InterPro" id="IPR058626">
    <property type="entry name" value="MdtA-like_b-barrel"/>
</dbReference>
<comment type="caution">
    <text evidence="8">The sequence shown here is derived from an EMBL/GenBank/DDBJ whole genome shotgun (WGS) entry which is preliminary data.</text>
</comment>
<accession>A0A849I890</accession>
<evidence type="ECO:0000256" key="1">
    <source>
        <dbReference type="ARBA" id="ARBA00004236"/>
    </source>
</evidence>
<keyword evidence="3" id="KW-0813">Transport</keyword>
<dbReference type="Proteomes" id="UP000564885">
    <property type="component" value="Unassembled WGS sequence"/>
</dbReference>
<feature type="domain" description="Multidrug resistance protein MdtA-like C-terminal permuted SH3" evidence="7">
    <location>
        <begin position="312"/>
        <end position="369"/>
    </location>
</feature>
<reference evidence="8 9" key="1">
    <citation type="submission" date="2020-04" db="EMBL/GenBank/DDBJ databases">
        <title>Enterovirga sp. isolate from soil.</title>
        <authorList>
            <person name="Chea S."/>
            <person name="Kim D.-U."/>
        </authorList>
    </citation>
    <scope>NUCLEOTIDE SEQUENCE [LARGE SCALE GENOMIC DNA]</scope>
    <source>
        <strain evidence="8 9">DB1703</strain>
    </source>
</reference>
<dbReference type="Gene3D" id="2.40.50.100">
    <property type="match status" value="1"/>
</dbReference>
<feature type="domain" description="Multidrug resistance protein MdtA-like beta-barrel" evidence="6">
    <location>
        <begin position="228"/>
        <end position="306"/>
    </location>
</feature>
<dbReference type="SUPFAM" id="SSF111369">
    <property type="entry name" value="HlyD-like secretion proteins"/>
    <property type="match status" value="1"/>
</dbReference>
<keyword evidence="9" id="KW-1185">Reference proteome</keyword>
<dbReference type="GO" id="GO:0015562">
    <property type="term" value="F:efflux transmembrane transporter activity"/>
    <property type="evidence" value="ECO:0007669"/>
    <property type="project" value="TreeGrafter"/>
</dbReference>
<gene>
    <name evidence="8" type="ORF">HJG44_14565</name>
</gene>
<dbReference type="PANTHER" id="PTHR30469">
    <property type="entry name" value="MULTIDRUG RESISTANCE PROTEIN MDTA"/>
    <property type="match status" value="1"/>
</dbReference>
<dbReference type="Gene3D" id="2.40.30.170">
    <property type="match status" value="1"/>
</dbReference>
<dbReference type="PANTHER" id="PTHR30469:SF36">
    <property type="entry name" value="BLL3903 PROTEIN"/>
    <property type="match status" value="1"/>
</dbReference>
<dbReference type="InterPro" id="IPR058627">
    <property type="entry name" value="MdtA-like_C"/>
</dbReference>
<dbReference type="Gene3D" id="2.40.420.20">
    <property type="match status" value="1"/>
</dbReference>
<dbReference type="InterPro" id="IPR058625">
    <property type="entry name" value="MdtA-like_BSH"/>
</dbReference>
<dbReference type="GO" id="GO:1990281">
    <property type="term" value="C:efflux pump complex"/>
    <property type="evidence" value="ECO:0007669"/>
    <property type="project" value="TreeGrafter"/>
</dbReference>
<evidence type="ECO:0000256" key="4">
    <source>
        <dbReference type="SAM" id="Coils"/>
    </source>
</evidence>
<evidence type="ECO:0000259" key="7">
    <source>
        <dbReference type="Pfam" id="PF25967"/>
    </source>
</evidence>
<sequence length="404" mass="42180">MSRVIFAVLVVAASLLWWKREDAGRFVAERVPAAAPYLAAAPASQAAAQRAAPAVPVVLANADRKPLPVTIDAVGTVQPLASIQIKARVDSQITSIAVQEGAKVKEGDLLVTLDNRAIKAQLAQAEALVAKDRAQLEQARRDLARAEDLLAKRITTEVQRDTYATAVKVQEAQLAADEASRANLATALSYTEIRAPVSGRIGSIALKEGTMVKAVDTQAIMTVNQLDPIYASFAVPQSLFGDLRRAMSAGKVAVEARVGDGVSTGTVAFTENTVDLATGTVLAKALMDNADERLWPGAFVSVRVVLGIQSGAVAVPSAAVQIGQQGNYVFVVRDGRKAELVPVTVARTVGNESVISSGLSGGERVVVDGQLRLVNGAAVQVVPARGSEGVAKGLDPEAGAQRRS</sequence>
<keyword evidence="4" id="KW-0175">Coiled coil</keyword>
<dbReference type="Gene3D" id="1.10.287.470">
    <property type="entry name" value="Helix hairpin bin"/>
    <property type="match status" value="1"/>
</dbReference>
<feature type="coiled-coil region" evidence="4">
    <location>
        <begin position="115"/>
        <end position="156"/>
    </location>
</feature>
<name>A0A849I890_9HYPH</name>
<evidence type="ECO:0000256" key="3">
    <source>
        <dbReference type="ARBA" id="ARBA00022448"/>
    </source>
</evidence>
<protein>
    <submittedName>
        <fullName evidence="8">Efflux RND transporter periplasmic adaptor subunit</fullName>
    </submittedName>
</protein>
<dbReference type="Pfam" id="PF25967">
    <property type="entry name" value="RND-MFP_C"/>
    <property type="match status" value="1"/>
</dbReference>
<dbReference type="Pfam" id="PF25944">
    <property type="entry name" value="Beta-barrel_RND"/>
    <property type="match status" value="1"/>
</dbReference>
<dbReference type="NCBIfam" id="TIGR01730">
    <property type="entry name" value="RND_mfp"/>
    <property type="match status" value="1"/>
</dbReference>
<feature type="domain" description="Multidrug resistance protein MdtA-like barrel-sandwich hybrid" evidence="5">
    <location>
        <begin position="83"/>
        <end position="223"/>
    </location>
</feature>
<evidence type="ECO:0000259" key="6">
    <source>
        <dbReference type="Pfam" id="PF25944"/>
    </source>
</evidence>
<comment type="similarity">
    <text evidence="2">Belongs to the membrane fusion protein (MFP) (TC 8.A.1) family.</text>
</comment>
<evidence type="ECO:0000256" key="2">
    <source>
        <dbReference type="ARBA" id="ARBA00009477"/>
    </source>
</evidence>
<proteinExistence type="inferred from homology"/>
<dbReference type="AlphaFoldDB" id="A0A849I890"/>
<dbReference type="Pfam" id="PF25917">
    <property type="entry name" value="BSH_RND"/>
    <property type="match status" value="1"/>
</dbReference>
<dbReference type="RefSeq" id="WP_171219110.1">
    <property type="nucleotide sequence ID" value="NZ_JABEPP010000004.1"/>
</dbReference>
<evidence type="ECO:0000313" key="8">
    <source>
        <dbReference type="EMBL" id="NNM73608.1"/>
    </source>
</evidence>
<dbReference type="InterPro" id="IPR006143">
    <property type="entry name" value="RND_pump_MFP"/>
</dbReference>
<dbReference type="EMBL" id="JABEPP010000004">
    <property type="protein sequence ID" value="NNM73608.1"/>
    <property type="molecule type" value="Genomic_DNA"/>
</dbReference>
<evidence type="ECO:0000313" key="9">
    <source>
        <dbReference type="Proteomes" id="UP000564885"/>
    </source>
</evidence>
<comment type="subcellular location">
    <subcellularLocation>
        <location evidence="1">Cell membrane</location>
    </subcellularLocation>
</comment>
<evidence type="ECO:0000259" key="5">
    <source>
        <dbReference type="Pfam" id="PF25917"/>
    </source>
</evidence>